<dbReference type="AlphaFoldDB" id="A0A4R3MYN4"/>
<organism evidence="2 3">
    <name type="scientific">Thiobaca trueperi</name>
    <dbReference type="NCBI Taxonomy" id="127458"/>
    <lineage>
        <taxon>Bacteria</taxon>
        <taxon>Pseudomonadati</taxon>
        <taxon>Pseudomonadota</taxon>
        <taxon>Gammaproteobacteria</taxon>
        <taxon>Chromatiales</taxon>
        <taxon>Chromatiaceae</taxon>
        <taxon>Thiobaca</taxon>
    </lineage>
</organism>
<evidence type="ECO:0000313" key="2">
    <source>
        <dbReference type="EMBL" id="TCT19863.1"/>
    </source>
</evidence>
<dbReference type="EMBL" id="SMAO01000007">
    <property type="protein sequence ID" value="TCT19863.1"/>
    <property type="molecule type" value="Genomic_DNA"/>
</dbReference>
<proteinExistence type="predicted"/>
<gene>
    <name evidence="2" type="ORF">EDC35_107191</name>
</gene>
<accession>A0A4R3MYN4</accession>
<evidence type="ECO:0000256" key="1">
    <source>
        <dbReference type="SAM" id="MobiDB-lite"/>
    </source>
</evidence>
<protein>
    <submittedName>
        <fullName evidence="2">Uncharacterized protein</fullName>
    </submittedName>
</protein>
<evidence type="ECO:0000313" key="3">
    <source>
        <dbReference type="Proteomes" id="UP000295717"/>
    </source>
</evidence>
<comment type="caution">
    <text evidence="2">The sequence shown here is derived from an EMBL/GenBank/DDBJ whole genome shotgun (WGS) entry which is preliminary data.</text>
</comment>
<sequence length="119" mass="13781">MYHPSRTVGKAISRQDPTCEQPDPYNRLDISRKTLRGWWKTPHYRTPPMPWGIGRDRMAPTLGAWVPDLAEINSLPFVFPRGWYSLLSQTLTRVSWLRDRMPGITRVRFGDQAAPRFAG</sequence>
<reference evidence="2 3" key="1">
    <citation type="submission" date="2019-03" db="EMBL/GenBank/DDBJ databases">
        <title>Genomic Encyclopedia of Type Strains, Phase IV (KMG-IV): sequencing the most valuable type-strain genomes for metagenomic binning, comparative biology and taxonomic classification.</title>
        <authorList>
            <person name="Goeker M."/>
        </authorList>
    </citation>
    <scope>NUCLEOTIDE SEQUENCE [LARGE SCALE GENOMIC DNA]</scope>
    <source>
        <strain evidence="2 3">DSM 13587</strain>
    </source>
</reference>
<dbReference type="RefSeq" id="WP_132977895.1">
    <property type="nucleotide sequence ID" value="NZ_SMAO01000007.1"/>
</dbReference>
<dbReference type="OrthoDB" id="9800233at2"/>
<name>A0A4R3MYN4_9GAMM</name>
<dbReference type="Proteomes" id="UP000295717">
    <property type="component" value="Unassembled WGS sequence"/>
</dbReference>
<feature type="region of interest" description="Disordered" evidence="1">
    <location>
        <begin position="1"/>
        <end position="26"/>
    </location>
</feature>
<keyword evidence="3" id="KW-1185">Reference proteome</keyword>